<dbReference type="GO" id="GO:0005737">
    <property type="term" value="C:cytoplasm"/>
    <property type="evidence" value="ECO:0007669"/>
    <property type="project" value="UniProtKB-SubCell"/>
</dbReference>
<reference evidence="5 6" key="2">
    <citation type="journal article" date="2024" name="G3 (Bethesda)">
        <title>The genome of the cryopelagic Antarctic bald notothen, Trematomus borchgrevinki.</title>
        <authorList>
            <person name="Rayamajhi N."/>
            <person name="Rivera-Colon A.G."/>
            <person name="Minhas B.F."/>
            <person name="Cheng C.C."/>
            <person name="Catchen J.M."/>
        </authorList>
    </citation>
    <scope>NUCLEOTIDE SEQUENCE [LARGE SCALE GENOMIC DNA]</scope>
    <source>
        <strain evidence="5">AGRC-2024</strain>
    </source>
</reference>
<keyword evidence="2" id="KW-0963">Cytoplasm</keyword>
<dbReference type="PANTHER" id="PTHR46985">
    <property type="entry name" value="NACHT, LRR AND PYD DOMAINS-CONTAINING PROTEIN 1"/>
    <property type="match status" value="1"/>
</dbReference>
<keyword evidence="3" id="KW-0399">Innate immunity</keyword>
<comment type="subcellular location">
    <subcellularLocation>
        <location evidence="1">Cytoplasm</location>
    </subcellularLocation>
</comment>
<evidence type="ECO:0000313" key="5">
    <source>
        <dbReference type="EMBL" id="KAL3061653.1"/>
    </source>
</evidence>
<dbReference type="AlphaFoldDB" id="A0ABD2H8K1"/>
<gene>
    <name evidence="5" type="ORF">OYC64_009746</name>
</gene>
<evidence type="ECO:0000256" key="2">
    <source>
        <dbReference type="ARBA" id="ARBA00022490"/>
    </source>
</evidence>
<name>A0ABD2H8K1_PAGBO</name>
<dbReference type="GO" id="GO:0045087">
    <property type="term" value="P:innate immune response"/>
    <property type="evidence" value="ECO:0007669"/>
    <property type="project" value="UniProtKB-KW"/>
</dbReference>
<dbReference type="PANTHER" id="PTHR46985:SF2">
    <property type="entry name" value="APOPTOSIS-ASSOCIATED SPECK-LIKE PROTEIN CONTAINING A CARD"/>
    <property type="match status" value="1"/>
</dbReference>
<accession>A0ABD2H8K1</accession>
<dbReference type="SUPFAM" id="SSF47986">
    <property type="entry name" value="DEATH domain"/>
    <property type="match status" value="1"/>
</dbReference>
<keyword evidence="4" id="KW-0391">Immunity</keyword>
<dbReference type="Gene3D" id="1.10.533.10">
    <property type="entry name" value="Death Domain, Fas"/>
    <property type="match status" value="1"/>
</dbReference>
<protein>
    <recommendedName>
        <fullName evidence="7">CARD domain-containing protein</fullName>
    </recommendedName>
</protein>
<comment type="caution">
    <text evidence="5">The sequence shown here is derived from an EMBL/GenBank/DDBJ whole genome shotgun (WGS) entry which is preliminary data.</text>
</comment>
<dbReference type="InterPro" id="IPR011029">
    <property type="entry name" value="DEATH-like_dom_sf"/>
</dbReference>
<dbReference type="Proteomes" id="UP001619887">
    <property type="component" value="Unassembled WGS sequence"/>
</dbReference>
<sequence length="98" mass="10860">MVCASTKTMSIQDKAKFVDRNWAKLIQAVSEVMAITEALGDMVHPETLSKIERQDTSQDKMRMLHGPLGSGGDKVKAAFYDALKAQHRHLVERLGGSF</sequence>
<reference evidence="5 6" key="1">
    <citation type="journal article" date="2022" name="G3 (Bethesda)">
        <title>Evaluating Illumina-, Nanopore-, and PacBio-based genome assembly strategies with the bald notothen, Trematomus borchgrevinki.</title>
        <authorList>
            <person name="Rayamajhi N."/>
            <person name="Cheng C.C."/>
            <person name="Catchen J.M."/>
        </authorList>
    </citation>
    <scope>NUCLEOTIDE SEQUENCE [LARGE SCALE GENOMIC DNA]</scope>
    <source>
        <strain evidence="5">AGRC-2024</strain>
    </source>
</reference>
<keyword evidence="6" id="KW-1185">Reference proteome</keyword>
<dbReference type="InterPro" id="IPR051249">
    <property type="entry name" value="NLRP_Inflammasome"/>
</dbReference>
<proteinExistence type="predicted"/>
<evidence type="ECO:0008006" key="7">
    <source>
        <dbReference type="Google" id="ProtNLM"/>
    </source>
</evidence>
<organism evidence="5 6">
    <name type="scientific">Pagothenia borchgrevinki</name>
    <name type="common">Bald rockcod</name>
    <name type="synonym">Trematomus borchgrevinki</name>
    <dbReference type="NCBI Taxonomy" id="8213"/>
    <lineage>
        <taxon>Eukaryota</taxon>
        <taxon>Metazoa</taxon>
        <taxon>Chordata</taxon>
        <taxon>Craniata</taxon>
        <taxon>Vertebrata</taxon>
        <taxon>Euteleostomi</taxon>
        <taxon>Actinopterygii</taxon>
        <taxon>Neopterygii</taxon>
        <taxon>Teleostei</taxon>
        <taxon>Neoteleostei</taxon>
        <taxon>Acanthomorphata</taxon>
        <taxon>Eupercaria</taxon>
        <taxon>Perciformes</taxon>
        <taxon>Notothenioidei</taxon>
        <taxon>Nototheniidae</taxon>
        <taxon>Pagothenia</taxon>
    </lineage>
</organism>
<evidence type="ECO:0000256" key="4">
    <source>
        <dbReference type="ARBA" id="ARBA00022859"/>
    </source>
</evidence>
<dbReference type="EMBL" id="JBIYXZ010002072">
    <property type="protein sequence ID" value="KAL3061653.1"/>
    <property type="molecule type" value="Genomic_DNA"/>
</dbReference>
<evidence type="ECO:0000256" key="1">
    <source>
        <dbReference type="ARBA" id="ARBA00004496"/>
    </source>
</evidence>
<evidence type="ECO:0000313" key="6">
    <source>
        <dbReference type="Proteomes" id="UP001619887"/>
    </source>
</evidence>
<evidence type="ECO:0000256" key="3">
    <source>
        <dbReference type="ARBA" id="ARBA00022588"/>
    </source>
</evidence>